<protein>
    <submittedName>
        <fullName evidence="2">Uncharacterized protein</fullName>
    </submittedName>
</protein>
<evidence type="ECO:0000256" key="1">
    <source>
        <dbReference type="SAM" id="MobiDB-lite"/>
    </source>
</evidence>
<dbReference type="HOGENOM" id="CLU_2135837_0_0_1"/>
<proteinExistence type="predicted"/>
<dbReference type="Proteomes" id="UP000008281">
    <property type="component" value="Unassembled WGS sequence"/>
</dbReference>
<sequence>MFSEAYLVIERNKEKQSSPDNEKNTGMIRAEDVKNEPEENISNSIPSTSGASSINERRWDSLNKEIKTEPNGRPGEDYSTTILQESRKSQKLMKEKRSALETTVPSISTSSST</sequence>
<feature type="compositionally biased region" description="Basic and acidic residues" evidence="1">
    <location>
        <begin position="85"/>
        <end position="99"/>
    </location>
</feature>
<dbReference type="InParanoid" id="E3MN96"/>
<feature type="region of interest" description="Disordered" evidence="1">
    <location>
        <begin position="1"/>
        <end position="113"/>
    </location>
</feature>
<feature type="compositionally biased region" description="Basic and acidic residues" evidence="1">
    <location>
        <begin position="10"/>
        <end position="37"/>
    </location>
</feature>
<gene>
    <name evidence="2" type="ORF">CRE_04909</name>
</gene>
<dbReference type="AlphaFoldDB" id="E3MN96"/>
<dbReference type="EMBL" id="DS268459">
    <property type="protein sequence ID" value="EFP05952.1"/>
    <property type="molecule type" value="Genomic_DNA"/>
</dbReference>
<evidence type="ECO:0000313" key="3">
    <source>
        <dbReference type="Proteomes" id="UP000008281"/>
    </source>
</evidence>
<feature type="compositionally biased region" description="Basic and acidic residues" evidence="1">
    <location>
        <begin position="55"/>
        <end position="76"/>
    </location>
</feature>
<feature type="compositionally biased region" description="Low complexity" evidence="1">
    <location>
        <begin position="102"/>
        <end position="113"/>
    </location>
</feature>
<keyword evidence="3" id="KW-1185">Reference proteome</keyword>
<reference evidence="2" key="1">
    <citation type="submission" date="2007-07" db="EMBL/GenBank/DDBJ databases">
        <title>PCAP assembly of the Caenorhabditis remanei genome.</title>
        <authorList>
            <consortium name="The Caenorhabditis remanei Sequencing Consortium"/>
            <person name="Wilson R.K."/>
        </authorList>
    </citation>
    <scope>NUCLEOTIDE SEQUENCE [LARGE SCALE GENOMIC DNA]</scope>
    <source>
        <strain evidence="2">PB4641</strain>
    </source>
</reference>
<organism evidence="3">
    <name type="scientific">Caenorhabditis remanei</name>
    <name type="common">Caenorhabditis vulgaris</name>
    <dbReference type="NCBI Taxonomy" id="31234"/>
    <lineage>
        <taxon>Eukaryota</taxon>
        <taxon>Metazoa</taxon>
        <taxon>Ecdysozoa</taxon>
        <taxon>Nematoda</taxon>
        <taxon>Chromadorea</taxon>
        <taxon>Rhabditida</taxon>
        <taxon>Rhabditina</taxon>
        <taxon>Rhabditomorpha</taxon>
        <taxon>Rhabditoidea</taxon>
        <taxon>Rhabditidae</taxon>
        <taxon>Peloderinae</taxon>
        <taxon>Caenorhabditis</taxon>
    </lineage>
</organism>
<accession>E3MN96</accession>
<feature type="compositionally biased region" description="Polar residues" evidence="1">
    <location>
        <begin position="40"/>
        <end position="54"/>
    </location>
</feature>
<evidence type="ECO:0000313" key="2">
    <source>
        <dbReference type="EMBL" id="EFP05952.1"/>
    </source>
</evidence>
<name>E3MN96_CAERE</name>